<feature type="transmembrane region" description="Helical" evidence="5">
    <location>
        <begin position="235"/>
        <end position="259"/>
    </location>
</feature>
<dbReference type="InterPro" id="IPR052962">
    <property type="entry name" value="AA_Transporter_AGT"/>
</dbReference>
<evidence type="ECO:0000313" key="6">
    <source>
        <dbReference type="EMBL" id="MFC3226944.1"/>
    </source>
</evidence>
<dbReference type="PANTHER" id="PTHR47547">
    <property type="match status" value="1"/>
</dbReference>
<dbReference type="PANTHER" id="PTHR47547:SF1">
    <property type="entry name" value="ASPARTATE-PROTON SYMPORTER"/>
    <property type="match status" value="1"/>
</dbReference>
<feature type="transmembrane region" description="Helical" evidence="5">
    <location>
        <begin position="191"/>
        <end position="214"/>
    </location>
</feature>
<feature type="transmembrane region" description="Helical" evidence="5">
    <location>
        <begin position="160"/>
        <end position="179"/>
    </location>
</feature>
<reference evidence="7" key="1">
    <citation type="journal article" date="2019" name="Int. J. Syst. Evol. Microbiol.">
        <title>The Global Catalogue of Microorganisms (GCM) 10K type strain sequencing project: providing services to taxonomists for standard genome sequencing and annotation.</title>
        <authorList>
            <consortium name="The Broad Institute Genomics Platform"/>
            <consortium name="The Broad Institute Genome Sequencing Center for Infectious Disease"/>
            <person name="Wu L."/>
            <person name="Ma J."/>
        </authorList>
    </citation>
    <scope>NUCLEOTIDE SEQUENCE [LARGE SCALE GENOMIC DNA]</scope>
    <source>
        <strain evidence="7">KCTC 42964</strain>
    </source>
</reference>
<comment type="caution">
    <text evidence="6">The sequence shown here is derived from an EMBL/GenBank/DDBJ whole genome shotgun (WGS) entry which is preliminary data.</text>
</comment>
<feature type="transmembrane region" description="Helical" evidence="5">
    <location>
        <begin position="362"/>
        <end position="384"/>
    </location>
</feature>
<feature type="transmembrane region" description="Helical" evidence="5">
    <location>
        <begin position="87"/>
        <end position="108"/>
    </location>
</feature>
<accession>A0ABV7KXE7</accession>
<feature type="transmembrane region" description="Helical" evidence="5">
    <location>
        <begin position="128"/>
        <end position="153"/>
    </location>
</feature>
<dbReference type="Pfam" id="PF13520">
    <property type="entry name" value="AA_permease_2"/>
    <property type="match status" value="1"/>
</dbReference>
<gene>
    <name evidence="6" type="ORF">ACFOGJ_06875</name>
</gene>
<dbReference type="EMBL" id="JBHRTR010000019">
    <property type="protein sequence ID" value="MFC3226944.1"/>
    <property type="molecule type" value="Genomic_DNA"/>
</dbReference>
<feature type="transmembrane region" description="Helical" evidence="5">
    <location>
        <begin position="333"/>
        <end position="356"/>
    </location>
</feature>
<evidence type="ECO:0000313" key="7">
    <source>
        <dbReference type="Proteomes" id="UP001595528"/>
    </source>
</evidence>
<feature type="transmembrane region" description="Helical" evidence="5">
    <location>
        <begin position="37"/>
        <end position="66"/>
    </location>
</feature>
<dbReference type="InterPro" id="IPR002293">
    <property type="entry name" value="AA/rel_permease1"/>
</dbReference>
<feature type="transmembrane region" description="Helical" evidence="5">
    <location>
        <begin position="422"/>
        <end position="439"/>
    </location>
</feature>
<dbReference type="RefSeq" id="WP_379899102.1">
    <property type="nucleotide sequence ID" value="NZ_JBHRTR010000019.1"/>
</dbReference>
<keyword evidence="2 5" id="KW-0812">Transmembrane</keyword>
<feature type="transmembrane region" description="Helical" evidence="5">
    <location>
        <begin position="451"/>
        <end position="469"/>
    </location>
</feature>
<feature type="transmembrane region" description="Helical" evidence="5">
    <location>
        <begin position="279"/>
        <end position="312"/>
    </location>
</feature>
<feature type="transmembrane region" description="Helical" evidence="5">
    <location>
        <begin position="396"/>
        <end position="416"/>
    </location>
</feature>
<proteinExistence type="predicted"/>
<evidence type="ECO:0000256" key="4">
    <source>
        <dbReference type="ARBA" id="ARBA00023136"/>
    </source>
</evidence>
<name>A0ABV7KXE7_9PROT</name>
<sequence>MQRRIGLVGLTFAAFTGMVGSGWLFGPMLTAQVAGPAALVAWAIGGVAMFLLALSFAEVSGTLPLAGGVARIPHFSHGSTTSMVMGWSAWIGYCSTAPIETAVMLRYASEFMPWLYLPGHSGETDFTTIGWIFAVAVLALFVVINAFGVALFAKINNTITWFKLAIPLLIVAVLLIDSFDGSNLTDHGGFMPYGWAGVMAAVSTGGVIFSFIGFRHAIDLAGEAENPQVNLPLSLMLAILISLVLYVLLQLAFMGAVPGDLLSGGWSKLHFGQNLGPLAGVAMAVGLVWMSSIVLAGAVVGPFGGALVAVGSNARLLYGMARNKSMPRSLEKLSGSGVPMIAMLVNFIIGAVMLFVPFETIVALNGSAITLSFVAGPIAIYAFRRELPDRLRVFKAPFAPAVGVIGMLVVTLVVYWSGWHTTKILIAVIAVGILLYPLLRQRTDGEPSHWRRALWLVPYLGGLALLSWLGNFGGGEEVIPFGWDLLVALALAVMGFVLAFMSRTRRPELLAMIAHHKVDEVTLTDSTPY</sequence>
<dbReference type="Gene3D" id="1.20.1740.10">
    <property type="entry name" value="Amino acid/polyamine transporter I"/>
    <property type="match status" value="1"/>
</dbReference>
<dbReference type="Proteomes" id="UP001595528">
    <property type="component" value="Unassembled WGS sequence"/>
</dbReference>
<evidence type="ECO:0000256" key="5">
    <source>
        <dbReference type="SAM" id="Phobius"/>
    </source>
</evidence>
<evidence type="ECO:0000256" key="3">
    <source>
        <dbReference type="ARBA" id="ARBA00022989"/>
    </source>
</evidence>
<evidence type="ECO:0000256" key="2">
    <source>
        <dbReference type="ARBA" id="ARBA00022692"/>
    </source>
</evidence>
<keyword evidence="4 5" id="KW-0472">Membrane</keyword>
<comment type="subcellular location">
    <subcellularLocation>
        <location evidence="1">Membrane</location>
        <topology evidence="1">Multi-pass membrane protein</topology>
    </subcellularLocation>
</comment>
<dbReference type="PIRSF" id="PIRSF006060">
    <property type="entry name" value="AA_transporter"/>
    <property type="match status" value="1"/>
</dbReference>
<keyword evidence="7" id="KW-1185">Reference proteome</keyword>
<feature type="transmembrane region" description="Helical" evidence="5">
    <location>
        <begin position="481"/>
        <end position="501"/>
    </location>
</feature>
<organism evidence="6 7">
    <name type="scientific">Marinibaculum pumilum</name>
    <dbReference type="NCBI Taxonomy" id="1766165"/>
    <lineage>
        <taxon>Bacteria</taxon>
        <taxon>Pseudomonadati</taxon>
        <taxon>Pseudomonadota</taxon>
        <taxon>Alphaproteobacteria</taxon>
        <taxon>Rhodospirillales</taxon>
        <taxon>Rhodospirillaceae</taxon>
        <taxon>Marinibaculum</taxon>
    </lineage>
</organism>
<feature type="transmembrane region" description="Helical" evidence="5">
    <location>
        <begin position="7"/>
        <end position="25"/>
    </location>
</feature>
<evidence type="ECO:0000256" key="1">
    <source>
        <dbReference type="ARBA" id="ARBA00004141"/>
    </source>
</evidence>
<protein>
    <submittedName>
        <fullName evidence="6">APC family permease</fullName>
    </submittedName>
</protein>
<keyword evidence="3 5" id="KW-1133">Transmembrane helix</keyword>